<reference evidence="4 7" key="2">
    <citation type="submission" date="2019-10" db="EMBL/GenBank/DDBJ databases">
        <title>Prolixibacter strains distinguished by the presence of nitrate reductase genes were adept at nitrate-dependent anaerobic corrosion of metallic iron and carbon steel.</title>
        <authorList>
            <person name="Iino T."/>
            <person name="Shono N."/>
            <person name="Ito K."/>
            <person name="Nakamura R."/>
            <person name="Sueoka K."/>
            <person name="Harayama S."/>
            <person name="Ohkuma M."/>
        </authorList>
    </citation>
    <scope>NUCLEOTIDE SEQUENCE [LARGE SCALE GENOMIC DNA]</scope>
    <source>
        <strain evidence="4 7">MIC1-1</strain>
    </source>
</reference>
<protein>
    <submittedName>
        <fullName evidence="4">UPF0748 protein YngK</fullName>
    </submittedName>
    <submittedName>
        <fullName evidence="5">Uncharacterized lipoprotein YddW (UPF0748 family)</fullName>
    </submittedName>
</protein>
<dbReference type="EMBL" id="BLAU01000001">
    <property type="protein sequence ID" value="GET20990.1"/>
    <property type="molecule type" value="Genomic_DNA"/>
</dbReference>
<dbReference type="InterPro" id="IPR017853">
    <property type="entry name" value="GH"/>
</dbReference>
<dbReference type="RefSeq" id="WP_106541390.1">
    <property type="nucleotide sequence ID" value="NZ_BLAU01000001.1"/>
</dbReference>
<dbReference type="InterPro" id="IPR003790">
    <property type="entry name" value="GHL10"/>
</dbReference>
<keyword evidence="5" id="KW-0449">Lipoprotein</keyword>
<accession>A0A2P8CIM5</accession>
<feature type="domain" description="Glycosyl hydrolase-like 10" evidence="3">
    <location>
        <begin position="35"/>
        <end position="347"/>
    </location>
</feature>
<proteinExistence type="predicted"/>
<evidence type="ECO:0000256" key="2">
    <source>
        <dbReference type="SAM" id="SignalP"/>
    </source>
</evidence>
<dbReference type="AlphaFoldDB" id="A0A2P8CIM5"/>
<feature type="signal peptide" evidence="2">
    <location>
        <begin position="1"/>
        <end position="28"/>
    </location>
</feature>
<feature type="chain" id="PRO_5015180085" evidence="2">
    <location>
        <begin position="29"/>
        <end position="518"/>
    </location>
</feature>
<comment type="caution">
    <text evidence="5">The sequence shown here is derived from an EMBL/GenBank/DDBJ whole genome shotgun (WGS) entry which is preliminary data.</text>
</comment>
<evidence type="ECO:0000313" key="7">
    <source>
        <dbReference type="Proteomes" id="UP000396862"/>
    </source>
</evidence>
<dbReference type="OrthoDB" id="9773203at2"/>
<dbReference type="Pfam" id="PF02638">
    <property type="entry name" value="GHL10"/>
    <property type="match status" value="1"/>
</dbReference>
<dbReference type="EMBL" id="PYGC01000002">
    <property type="protein sequence ID" value="PSK84825.1"/>
    <property type="molecule type" value="Genomic_DNA"/>
</dbReference>
<organism evidence="5 6">
    <name type="scientific">Prolixibacter denitrificans</name>
    <dbReference type="NCBI Taxonomy" id="1541063"/>
    <lineage>
        <taxon>Bacteria</taxon>
        <taxon>Pseudomonadati</taxon>
        <taxon>Bacteroidota</taxon>
        <taxon>Bacteroidia</taxon>
        <taxon>Marinilabiliales</taxon>
        <taxon>Prolixibacteraceae</taxon>
        <taxon>Prolixibacter</taxon>
    </lineage>
</organism>
<gene>
    <name evidence="4" type="primary">yngK_2</name>
    <name evidence="5" type="ORF">CLV93_102616</name>
    <name evidence="4" type="ORF">JCM18694_12360</name>
</gene>
<evidence type="ECO:0000256" key="1">
    <source>
        <dbReference type="ARBA" id="ARBA00022729"/>
    </source>
</evidence>
<dbReference type="SUPFAM" id="SSF51445">
    <property type="entry name" value="(Trans)glycosidases"/>
    <property type="match status" value="1"/>
</dbReference>
<evidence type="ECO:0000313" key="5">
    <source>
        <dbReference type="EMBL" id="PSK84825.1"/>
    </source>
</evidence>
<dbReference type="PANTHER" id="PTHR43405">
    <property type="entry name" value="GLYCOSYL HYDROLASE DIGH"/>
    <property type="match status" value="1"/>
</dbReference>
<dbReference type="InterPro" id="IPR052177">
    <property type="entry name" value="Divisome_Glycosyl_Hydrolase"/>
</dbReference>
<dbReference type="PANTHER" id="PTHR43405:SF1">
    <property type="entry name" value="GLYCOSYL HYDROLASE DIGH"/>
    <property type="match status" value="1"/>
</dbReference>
<keyword evidence="1 2" id="KW-0732">Signal</keyword>
<evidence type="ECO:0000313" key="4">
    <source>
        <dbReference type="EMBL" id="GET20990.1"/>
    </source>
</evidence>
<dbReference type="Proteomes" id="UP000240621">
    <property type="component" value="Unassembled WGS sequence"/>
</dbReference>
<keyword evidence="7" id="KW-1185">Reference proteome</keyword>
<sequence length="518" mass="59861">MKPRQAFPTLLLVLVIAFQAAGRNPRMAKPLVKEEFRGIWIATVNNTDWPSKPGLPADQQQKELIHLIDRIENTGLNAVILQVRPAADAIYPSPTEPWSYYLTGEQGKAPTPYYDPLRFAINLCHQRGLEFHAWFNPFRVTASSYLHLAPNHPLRKNSNWIVKYNGKSYLDPGIPEVREYVINIIMDVVKRYDIDAVHLDDYFYPYPVKSLTFDDEASFKKYGGNDYPNQLKEWRRNNVNLFISELNEKIKEEKSWVKLGVSPFGVWRNLALDPDGSAGKCGLSSYDDLYADARTWVKNGWVDYIIPQLYWERGNAYGDFDTLARWWNNNVDKRHLYFGQALYKAASSAPGWQDPNEIEKQIDIARQMNNARGFAFFSASHLLDLSQEQVSRLRQELKEEPAIVPKMAWLDSVPPPVPGHFRLESTINGTWLKWKLPANYNDDRVHYVVYRVKKDTTGNNPITDVFEVTEQRQLFIPPSMRKKLVDECFRVSTIDRLNNESALSPLIQINGTEFKLMQ</sequence>
<dbReference type="Gene3D" id="3.20.20.80">
    <property type="entry name" value="Glycosidases"/>
    <property type="match status" value="1"/>
</dbReference>
<evidence type="ECO:0000259" key="3">
    <source>
        <dbReference type="Pfam" id="PF02638"/>
    </source>
</evidence>
<name>A0A2P8CIM5_9BACT</name>
<reference evidence="5 6" key="1">
    <citation type="submission" date="2018-03" db="EMBL/GenBank/DDBJ databases">
        <title>Genomic Encyclopedia of Archaeal and Bacterial Type Strains, Phase II (KMG-II): from individual species to whole genera.</title>
        <authorList>
            <person name="Goeker M."/>
        </authorList>
    </citation>
    <scope>NUCLEOTIDE SEQUENCE [LARGE SCALE GENOMIC DNA]</scope>
    <source>
        <strain evidence="5 6">DSM 27267</strain>
    </source>
</reference>
<dbReference type="Proteomes" id="UP000396862">
    <property type="component" value="Unassembled WGS sequence"/>
</dbReference>
<evidence type="ECO:0000313" key="6">
    <source>
        <dbReference type="Proteomes" id="UP000240621"/>
    </source>
</evidence>